<organism evidence="2 3">
    <name type="scientific">Agrocybe chaxingu</name>
    <dbReference type="NCBI Taxonomy" id="84603"/>
    <lineage>
        <taxon>Eukaryota</taxon>
        <taxon>Fungi</taxon>
        <taxon>Dikarya</taxon>
        <taxon>Basidiomycota</taxon>
        <taxon>Agaricomycotina</taxon>
        <taxon>Agaricomycetes</taxon>
        <taxon>Agaricomycetidae</taxon>
        <taxon>Agaricales</taxon>
        <taxon>Agaricineae</taxon>
        <taxon>Strophariaceae</taxon>
        <taxon>Agrocybe</taxon>
    </lineage>
</organism>
<dbReference type="AlphaFoldDB" id="A0A9W8N171"/>
<keyword evidence="1" id="KW-0732">Signal</keyword>
<dbReference type="PANTHER" id="PTHR43130">
    <property type="entry name" value="ARAC-FAMILY TRANSCRIPTIONAL REGULATOR"/>
    <property type="match status" value="1"/>
</dbReference>
<dbReference type="EMBL" id="JANKHO010000034">
    <property type="protein sequence ID" value="KAJ3517010.1"/>
    <property type="molecule type" value="Genomic_DNA"/>
</dbReference>
<feature type="chain" id="PRO_5040866960" evidence="1">
    <location>
        <begin position="22"/>
        <end position="211"/>
    </location>
</feature>
<dbReference type="PANTHER" id="PTHR43130:SF15">
    <property type="entry name" value="THIJ_PFPI FAMILY PROTEIN (AFU_ORTHOLOGUE AFUA_5G14240)"/>
    <property type="match status" value="1"/>
</dbReference>
<dbReference type="SUPFAM" id="SSF52317">
    <property type="entry name" value="Class I glutamine amidotransferase-like"/>
    <property type="match status" value="1"/>
</dbReference>
<dbReference type="InterPro" id="IPR029062">
    <property type="entry name" value="Class_I_gatase-like"/>
</dbReference>
<accession>A0A9W8N171</accession>
<proteinExistence type="predicted"/>
<dbReference type="OrthoDB" id="543156at2759"/>
<evidence type="ECO:0000256" key="1">
    <source>
        <dbReference type="SAM" id="SignalP"/>
    </source>
</evidence>
<evidence type="ECO:0000313" key="2">
    <source>
        <dbReference type="EMBL" id="KAJ3517010.1"/>
    </source>
</evidence>
<sequence>MPGQNLSFGLLLLHDFQWLVAGPVDLINSHSRANVQSIGSLRSLQELIEKAPVITWHYIPFGRSPGHAPSTPLQPTRTVLRSTISSFMDPIRQSLFLQGLLTVCTRSMVVGTTGLLDGYKVCANKFAPRGLHAAGLLNKKVTWVGDRRWIADRKVWSAAGVTTGLDLGADFVRVNFDPKLVEFVKEVVEYKANPAQPDDFAYILDDIDYNN</sequence>
<dbReference type="Proteomes" id="UP001148786">
    <property type="component" value="Unassembled WGS sequence"/>
</dbReference>
<comment type="caution">
    <text evidence="2">The sequence shown here is derived from an EMBL/GenBank/DDBJ whole genome shotgun (WGS) entry which is preliminary data.</text>
</comment>
<keyword evidence="3" id="KW-1185">Reference proteome</keyword>
<dbReference type="Gene3D" id="3.40.50.880">
    <property type="match status" value="1"/>
</dbReference>
<name>A0A9W8N171_9AGAR</name>
<protein>
    <submittedName>
        <fullName evidence="2">Uncharacterized protein</fullName>
    </submittedName>
</protein>
<gene>
    <name evidence="2" type="ORF">NLJ89_g766</name>
</gene>
<feature type="signal peptide" evidence="1">
    <location>
        <begin position="1"/>
        <end position="21"/>
    </location>
</feature>
<evidence type="ECO:0000313" key="3">
    <source>
        <dbReference type="Proteomes" id="UP001148786"/>
    </source>
</evidence>
<dbReference type="InterPro" id="IPR052158">
    <property type="entry name" value="INH-QAR"/>
</dbReference>
<reference evidence="2" key="1">
    <citation type="submission" date="2022-07" db="EMBL/GenBank/DDBJ databases">
        <title>Genome Sequence of Agrocybe chaxingu.</title>
        <authorList>
            <person name="Buettner E."/>
        </authorList>
    </citation>
    <scope>NUCLEOTIDE SEQUENCE</scope>
    <source>
        <strain evidence="2">MP-N11</strain>
    </source>
</reference>